<reference evidence="1" key="2">
    <citation type="submission" date="2021-04" db="EMBL/GenBank/DDBJ databases">
        <authorList>
            <person name="Gilroy R."/>
        </authorList>
    </citation>
    <scope>NUCLEOTIDE SEQUENCE</scope>
    <source>
        <strain evidence="1">ChiSxjej5B17-1746</strain>
    </source>
</reference>
<dbReference type="GO" id="GO:0005524">
    <property type="term" value="F:ATP binding"/>
    <property type="evidence" value="ECO:0007669"/>
    <property type="project" value="UniProtKB-KW"/>
</dbReference>
<keyword evidence="1" id="KW-0067">ATP-binding</keyword>
<organism evidence="1 2">
    <name type="scientific">Candidatus Bilophila faecipullorum</name>
    <dbReference type="NCBI Taxonomy" id="2838482"/>
    <lineage>
        <taxon>Bacteria</taxon>
        <taxon>Pseudomonadati</taxon>
        <taxon>Thermodesulfobacteriota</taxon>
        <taxon>Desulfovibrionia</taxon>
        <taxon>Desulfovibrionales</taxon>
        <taxon>Desulfovibrionaceae</taxon>
        <taxon>Bilophila</taxon>
    </lineage>
</organism>
<proteinExistence type="predicted"/>
<dbReference type="EMBL" id="DXGI01000026">
    <property type="protein sequence ID" value="HIW77669.1"/>
    <property type="molecule type" value="Genomic_DNA"/>
</dbReference>
<evidence type="ECO:0000313" key="2">
    <source>
        <dbReference type="Proteomes" id="UP000824264"/>
    </source>
</evidence>
<gene>
    <name evidence="1" type="ORF">H9874_00790</name>
</gene>
<evidence type="ECO:0000313" key="1">
    <source>
        <dbReference type="EMBL" id="HIW77669.1"/>
    </source>
</evidence>
<sequence>MNEALLKPLFEAVREAFPALPGCLAAWEGLTLGEAAAFDAPGTASPAAIRCMGRLAARSLGEATGRALERRLARTPAVLSANLHGIDCLPEMVQAVHFFGLRELLRPCGPEERRVIPVLSCGGVALQSEAYPRGLLLFRGEGAPLRLPLFPSVMQDTIVLKAPALTEQDVLAMLRRWGPSLCEAERRAVDRVLRHALAPETLALSRFGEQATRINALLGAERFPDIPRVDVVYLELEEAAKELLIDDLQRPASVPYRMLFHPALRRWIIERLANVRGCWSAAAAAAGEPLPRTGGNGTIFFWDTDERGRRHPLRLVRDGSLLLLERPGRAFPFTPEGLTDALRGGSLYPGLFAAYATLTLEHGLHCYGGLYLAHYLPRMIRAVSEAFEAAGEALPHWAAFSPLAAFPLTVHARTPDGLIPAGLLELLRGGGLNREALVTLARTPFADFLPATLWACRRYCAPHPRVEALPLPPGLGWKGITLAEGFTPPQA</sequence>
<protein>
    <submittedName>
        <fullName evidence="1">ATP-binding protein</fullName>
    </submittedName>
</protein>
<dbReference type="AlphaFoldDB" id="A0A9D1U7L1"/>
<accession>A0A9D1U7L1</accession>
<dbReference type="Proteomes" id="UP000824264">
    <property type="component" value="Unassembled WGS sequence"/>
</dbReference>
<reference evidence="1" key="1">
    <citation type="journal article" date="2021" name="PeerJ">
        <title>Extensive microbial diversity within the chicken gut microbiome revealed by metagenomics and culture.</title>
        <authorList>
            <person name="Gilroy R."/>
            <person name="Ravi A."/>
            <person name="Getino M."/>
            <person name="Pursley I."/>
            <person name="Horton D.L."/>
            <person name="Alikhan N.F."/>
            <person name="Baker D."/>
            <person name="Gharbi K."/>
            <person name="Hall N."/>
            <person name="Watson M."/>
            <person name="Adriaenssens E.M."/>
            <person name="Foster-Nyarko E."/>
            <person name="Jarju S."/>
            <person name="Secka A."/>
            <person name="Antonio M."/>
            <person name="Oren A."/>
            <person name="Chaudhuri R.R."/>
            <person name="La Ragione R."/>
            <person name="Hildebrand F."/>
            <person name="Pallen M.J."/>
        </authorList>
    </citation>
    <scope>NUCLEOTIDE SEQUENCE</scope>
    <source>
        <strain evidence="1">ChiSxjej5B17-1746</strain>
    </source>
</reference>
<comment type="caution">
    <text evidence="1">The sequence shown here is derived from an EMBL/GenBank/DDBJ whole genome shotgun (WGS) entry which is preliminary data.</text>
</comment>
<name>A0A9D1U7L1_9BACT</name>
<keyword evidence="1" id="KW-0547">Nucleotide-binding</keyword>